<reference evidence="1 2" key="1">
    <citation type="journal article" date="2013" name="Genome Announc.">
        <title>Complete Genome Sequence of the Porcine Strain Brachyspira pilosicoli P43/6/78(T.).</title>
        <authorList>
            <person name="Lin C."/>
            <person name="den Bakker H.C."/>
            <person name="Suzuki H."/>
            <person name="Lefebure T."/>
            <person name="Ponnala L."/>
            <person name="Sun Q."/>
            <person name="Stanhope M.J."/>
            <person name="Wiedmann M."/>
            <person name="Duhamel G.E."/>
        </authorList>
    </citation>
    <scope>NUCLEOTIDE SEQUENCE [LARGE SCALE GENOMIC DNA]</scope>
    <source>
        <strain evidence="1 2">P43/6/78</strain>
    </source>
</reference>
<evidence type="ECO:0000313" key="1">
    <source>
        <dbReference type="EMBL" id="AGA66187.1"/>
    </source>
</evidence>
<proteinExistence type="predicted"/>
<sequence>MDKKIIITISREFGSGGRFIGEDVAKKLGIAFYDKAIIEMASDKTGFSPDYIKENEQKLTSPSLFNFAISGSYAGNMVFGNGESLQDTMFFAQSNVIKEIASKHSCVIVGRCADYVLEKFDNCINIFIHSDMQSKINRAVNEYKLDSNSVEKILKDRDKLRAKHYNYYTGRVWGDARNYHACFNSDYIGLEKVEDIIVDMAKSL</sequence>
<dbReference type="Proteomes" id="UP000010793">
    <property type="component" value="Chromosome"/>
</dbReference>
<dbReference type="GO" id="GO:0016301">
    <property type="term" value="F:kinase activity"/>
    <property type="evidence" value="ECO:0007669"/>
    <property type="project" value="UniProtKB-KW"/>
</dbReference>
<dbReference type="GeneID" id="56440658"/>
<evidence type="ECO:0000313" key="2">
    <source>
        <dbReference type="Proteomes" id="UP000010793"/>
    </source>
</evidence>
<keyword evidence="1" id="KW-0418">Kinase</keyword>
<name>A0A3B6VYH9_BRAPL</name>
<accession>A0A3B6VYH9</accession>
<organism evidence="1 2">
    <name type="scientific">Brachyspira pilosicoli P43/6/78</name>
    <dbReference type="NCBI Taxonomy" id="1042417"/>
    <lineage>
        <taxon>Bacteria</taxon>
        <taxon>Pseudomonadati</taxon>
        <taxon>Spirochaetota</taxon>
        <taxon>Spirochaetia</taxon>
        <taxon>Brachyspirales</taxon>
        <taxon>Brachyspiraceae</taxon>
        <taxon>Brachyspira</taxon>
    </lineage>
</organism>
<dbReference type="KEGG" id="bpip:BPP43_04575"/>
<dbReference type="AlphaFoldDB" id="A0A3B6VYH9"/>
<dbReference type="Gene3D" id="3.40.50.300">
    <property type="entry name" value="P-loop containing nucleotide triphosphate hydrolases"/>
    <property type="match status" value="1"/>
</dbReference>
<dbReference type="InterPro" id="IPR027417">
    <property type="entry name" value="P-loop_NTPase"/>
</dbReference>
<keyword evidence="1" id="KW-0808">Transferase</keyword>
<dbReference type="RefSeq" id="WP_013245033.1">
    <property type="nucleotide sequence ID" value="NC_019908.1"/>
</dbReference>
<gene>
    <name evidence="1" type="ORF">BPP43_04575</name>
</gene>
<protein>
    <submittedName>
        <fullName evidence="1">Putative cytidylate kinase</fullName>
    </submittedName>
</protein>
<keyword evidence="2" id="KW-1185">Reference proteome</keyword>
<dbReference type="Pfam" id="PF13189">
    <property type="entry name" value="Cytidylate_kin2"/>
    <property type="match status" value="1"/>
</dbReference>
<dbReference type="EMBL" id="CP002873">
    <property type="protein sequence ID" value="AGA66187.1"/>
    <property type="molecule type" value="Genomic_DNA"/>
</dbReference>